<evidence type="ECO:0000256" key="3">
    <source>
        <dbReference type="ARBA" id="ARBA00022694"/>
    </source>
</evidence>
<dbReference type="AlphaFoldDB" id="A0A839U2P6"/>
<dbReference type="InterPro" id="IPR002501">
    <property type="entry name" value="PsdUridine_synth_N"/>
</dbReference>
<comment type="similarity">
    <text evidence="2 5">Belongs to the pseudouridine synthase TruB family. Type 1 subfamily.</text>
</comment>
<dbReference type="GO" id="GO:1990481">
    <property type="term" value="P:mRNA pseudouridine synthesis"/>
    <property type="evidence" value="ECO:0007669"/>
    <property type="project" value="TreeGrafter"/>
</dbReference>
<evidence type="ECO:0000256" key="2">
    <source>
        <dbReference type="ARBA" id="ARBA00005642"/>
    </source>
</evidence>
<keyword evidence="3 5" id="KW-0819">tRNA processing</keyword>
<dbReference type="Pfam" id="PF01509">
    <property type="entry name" value="TruB_N"/>
    <property type="match status" value="1"/>
</dbReference>
<dbReference type="NCBIfam" id="TIGR00431">
    <property type="entry name" value="TruB"/>
    <property type="match status" value="1"/>
</dbReference>
<dbReference type="InterPro" id="IPR014780">
    <property type="entry name" value="tRNA_psdUridine_synth_TruB"/>
</dbReference>
<evidence type="ECO:0000259" key="7">
    <source>
        <dbReference type="Pfam" id="PF16198"/>
    </source>
</evidence>
<evidence type="ECO:0000256" key="1">
    <source>
        <dbReference type="ARBA" id="ARBA00000385"/>
    </source>
</evidence>
<dbReference type="GO" id="GO:0160148">
    <property type="term" value="F:tRNA pseudouridine(55) synthase activity"/>
    <property type="evidence" value="ECO:0007669"/>
    <property type="project" value="UniProtKB-EC"/>
</dbReference>
<dbReference type="PANTHER" id="PTHR13767">
    <property type="entry name" value="TRNA-PSEUDOURIDINE SYNTHASE"/>
    <property type="match status" value="1"/>
</dbReference>
<organism evidence="8 9">
    <name type="scientific">Phyllobacterium trifolii</name>
    <dbReference type="NCBI Taxonomy" id="300193"/>
    <lineage>
        <taxon>Bacteria</taxon>
        <taxon>Pseudomonadati</taxon>
        <taxon>Pseudomonadota</taxon>
        <taxon>Alphaproteobacteria</taxon>
        <taxon>Hyphomicrobiales</taxon>
        <taxon>Phyllobacteriaceae</taxon>
        <taxon>Phyllobacterium</taxon>
    </lineage>
</organism>
<evidence type="ECO:0000256" key="5">
    <source>
        <dbReference type="HAMAP-Rule" id="MF_01080"/>
    </source>
</evidence>
<dbReference type="PANTHER" id="PTHR13767:SF2">
    <property type="entry name" value="PSEUDOURIDYLATE SYNTHASE TRUB1"/>
    <property type="match status" value="1"/>
</dbReference>
<dbReference type="Pfam" id="PF16198">
    <property type="entry name" value="TruB_C_2"/>
    <property type="match status" value="1"/>
</dbReference>
<dbReference type="InterPro" id="IPR032819">
    <property type="entry name" value="TruB_C"/>
</dbReference>
<evidence type="ECO:0000313" key="9">
    <source>
        <dbReference type="Proteomes" id="UP000554520"/>
    </source>
</evidence>
<dbReference type="GO" id="GO:0003723">
    <property type="term" value="F:RNA binding"/>
    <property type="evidence" value="ECO:0007669"/>
    <property type="project" value="InterPro"/>
</dbReference>
<proteinExistence type="inferred from homology"/>
<dbReference type="InterPro" id="IPR020103">
    <property type="entry name" value="PsdUridine_synth_cat_dom_sf"/>
</dbReference>
<comment type="function">
    <text evidence="5">Responsible for synthesis of pseudouridine from uracil-55 in the psi GC loop of transfer RNAs.</text>
</comment>
<dbReference type="Gene3D" id="3.30.2350.10">
    <property type="entry name" value="Pseudouridine synthase"/>
    <property type="match status" value="1"/>
</dbReference>
<keyword evidence="9" id="KW-1185">Reference proteome</keyword>
<dbReference type="CDD" id="cd02573">
    <property type="entry name" value="PseudoU_synth_EcTruB"/>
    <property type="match status" value="1"/>
</dbReference>
<protein>
    <recommendedName>
        <fullName evidence="5">tRNA pseudouridine synthase B</fullName>
        <ecNumber evidence="5">5.4.99.25</ecNumber>
    </recommendedName>
    <alternativeName>
        <fullName evidence="5">tRNA pseudouridine(55) synthase</fullName>
        <shortName evidence="5">Psi55 synthase</shortName>
    </alternativeName>
    <alternativeName>
        <fullName evidence="5">tRNA pseudouridylate synthase</fullName>
    </alternativeName>
    <alternativeName>
        <fullName evidence="5">tRNA-uridine isomerase</fullName>
    </alternativeName>
</protein>
<evidence type="ECO:0000313" key="8">
    <source>
        <dbReference type="EMBL" id="MBB3144344.1"/>
    </source>
</evidence>
<evidence type="ECO:0000256" key="4">
    <source>
        <dbReference type="ARBA" id="ARBA00023235"/>
    </source>
</evidence>
<accession>A0A839U2P6</accession>
<dbReference type="EMBL" id="JACHXN010000002">
    <property type="protein sequence ID" value="MBB3144344.1"/>
    <property type="molecule type" value="Genomic_DNA"/>
</dbReference>
<dbReference type="HAMAP" id="MF_01080">
    <property type="entry name" value="TruB_bact"/>
    <property type="match status" value="1"/>
</dbReference>
<dbReference type="GO" id="GO:0031119">
    <property type="term" value="P:tRNA pseudouridine synthesis"/>
    <property type="evidence" value="ECO:0007669"/>
    <property type="project" value="UniProtKB-UniRule"/>
</dbReference>
<reference evidence="8 9" key="1">
    <citation type="submission" date="2020-08" db="EMBL/GenBank/DDBJ databases">
        <title>Genomic Encyclopedia of Type Strains, Phase III (KMG-III): the genomes of soil and plant-associated and newly described type strains.</title>
        <authorList>
            <person name="Whitman W."/>
        </authorList>
    </citation>
    <scope>NUCLEOTIDE SEQUENCE [LARGE SCALE GENOMIC DNA]</scope>
    <source>
        <strain evidence="8 9">CECT 7015</strain>
    </source>
</reference>
<evidence type="ECO:0000259" key="6">
    <source>
        <dbReference type="Pfam" id="PF01509"/>
    </source>
</evidence>
<sequence length="331" mass="36243">MTATVTTEMTRQRKKKGRPVSGWLIFDKPKGMGSTEAVSKIKWLFKAEKAGHAGTLDPLASGMLPIALGEATKTVPYVMDGTKIYRFEVTWGAERSTDDLEGEVTLTSDLRPDEAAIKALLPKYVGVIQQTPPKFSAIKIAGERAYDLARGGEEVEIPSREVEIGRLELIEQADAATAIFEVECGKGTYVRSLARDMGRDLGCYGHISDLRRIEVAPFDESDFVTLAELEAAHPPVPTEEEGEDRSYERLAERFSVMDAFLIDTGAALESLPQVAVSDDQAHRIRMGNPVILRGRDAPVEADEACVTAKGKLLAIGFIEKGQFQPKRVFTA</sequence>
<feature type="domain" description="tRNA pseudouridylate synthase B C-terminal" evidence="7">
    <location>
        <begin position="191"/>
        <end position="234"/>
    </location>
</feature>
<dbReference type="EC" id="5.4.99.25" evidence="5"/>
<comment type="caution">
    <text evidence="8">The sequence shown here is derived from an EMBL/GenBank/DDBJ whole genome shotgun (WGS) entry which is preliminary data.</text>
</comment>
<gene>
    <name evidence="5" type="primary">truB</name>
    <name evidence="8" type="ORF">FHS21_000740</name>
</gene>
<dbReference type="SUPFAM" id="SSF55120">
    <property type="entry name" value="Pseudouridine synthase"/>
    <property type="match status" value="1"/>
</dbReference>
<comment type="catalytic activity">
    <reaction evidence="1 5">
        <text>uridine(55) in tRNA = pseudouridine(55) in tRNA</text>
        <dbReference type="Rhea" id="RHEA:42532"/>
        <dbReference type="Rhea" id="RHEA-COMP:10101"/>
        <dbReference type="Rhea" id="RHEA-COMP:10102"/>
        <dbReference type="ChEBI" id="CHEBI:65314"/>
        <dbReference type="ChEBI" id="CHEBI:65315"/>
        <dbReference type="EC" id="5.4.99.25"/>
    </reaction>
</comment>
<dbReference type="Proteomes" id="UP000554520">
    <property type="component" value="Unassembled WGS sequence"/>
</dbReference>
<name>A0A839U2P6_9HYPH</name>
<feature type="active site" description="Nucleophile" evidence="5">
    <location>
        <position position="57"/>
    </location>
</feature>
<keyword evidence="4 5" id="KW-0413">Isomerase</keyword>
<feature type="domain" description="Pseudouridine synthase II N-terminal" evidence="6">
    <location>
        <begin position="42"/>
        <end position="190"/>
    </location>
</feature>